<gene>
    <name evidence="2" type="ORF">ACFPYI_20325</name>
</gene>
<proteinExistence type="predicted"/>
<feature type="non-terminal residue" evidence="2">
    <location>
        <position position="1"/>
    </location>
</feature>
<dbReference type="EMBL" id="JBHSQH010000003">
    <property type="protein sequence ID" value="MFC5973683.1"/>
    <property type="molecule type" value="Genomic_DNA"/>
</dbReference>
<sequence length="175" mass="19046">DDNDEWRAVLRPFGEVANFTAAPNVEHEVDEKLREVVPEVLGIEMPQPRCSEKRLSEDAVDDDEWEGERPPTVRALTGGDSGASGCGCGDDWESGSADDLWESGAVPDFASVPSGDLLSPCGESLVPMWAASEYVEDDEWFGTLPEVAVEELLFAMDEWEALGKPQPDVPPPPDD</sequence>
<evidence type="ECO:0000256" key="1">
    <source>
        <dbReference type="SAM" id="MobiDB-lite"/>
    </source>
</evidence>
<feature type="region of interest" description="Disordered" evidence="1">
    <location>
        <begin position="48"/>
        <end position="84"/>
    </location>
</feature>
<dbReference type="RefSeq" id="WP_379752058.1">
    <property type="nucleotide sequence ID" value="NZ_JBHSQH010000003.1"/>
</dbReference>
<comment type="caution">
    <text evidence="2">The sequence shown here is derived from an EMBL/GenBank/DDBJ whole genome shotgun (WGS) entry which is preliminary data.</text>
</comment>
<dbReference type="AlphaFoldDB" id="A0ABD5RT13"/>
<evidence type="ECO:0000313" key="3">
    <source>
        <dbReference type="Proteomes" id="UP001596099"/>
    </source>
</evidence>
<name>A0ABD5RT13_9EURY</name>
<keyword evidence="3" id="KW-1185">Reference proteome</keyword>
<reference evidence="2 3" key="1">
    <citation type="journal article" date="2019" name="Int. J. Syst. Evol. Microbiol.">
        <title>The Global Catalogue of Microorganisms (GCM) 10K type strain sequencing project: providing services to taxonomists for standard genome sequencing and annotation.</title>
        <authorList>
            <consortium name="The Broad Institute Genomics Platform"/>
            <consortium name="The Broad Institute Genome Sequencing Center for Infectious Disease"/>
            <person name="Wu L."/>
            <person name="Ma J."/>
        </authorList>
    </citation>
    <scope>NUCLEOTIDE SEQUENCE [LARGE SCALE GENOMIC DNA]</scope>
    <source>
        <strain evidence="2 3">CGMCC 1.12543</strain>
    </source>
</reference>
<dbReference type="Proteomes" id="UP001596099">
    <property type="component" value="Unassembled WGS sequence"/>
</dbReference>
<accession>A0ABD5RT13</accession>
<evidence type="ECO:0000313" key="2">
    <source>
        <dbReference type="EMBL" id="MFC5973683.1"/>
    </source>
</evidence>
<protein>
    <submittedName>
        <fullName evidence="2">Uncharacterized protein</fullName>
    </submittedName>
</protein>
<organism evidence="2 3">
    <name type="scientific">Halomarina salina</name>
    <dbReference type="NCBI Taxonomy" id="1872699"/>
    <lineage>
        <taxon>Archaea</taxon>
        <taxon>Methanobacteriati</taxon>
        <taxon>Methanobacteriota</taxon>
        <taxon>Stenosarchaea group</taxon>
        <taxon>Halobacteria</taxon>
        <taxon>Halobacteriales</taxon>
        <taxon>Natronomonadaceae</taxon>
        <taxon>Halomarina</taxon>
    </lineage>
</organism>